<feature type="domain" description="Beta-ketoacyl-[acyl-carrier-protein] synthase III C-terminal" evidence="3">
    <location>
        <begin position="245"/>
        <end position="333"/>
    </location>
</feature>
<dbReference type="SUPFAM" id="SSF53901">
    <property type="entry name" value="Thiolase-like"/>
    <property type="match status" value="1"/>
</dbReference>
<dbReference type="RefSeq" id="WP_220226870.1">
    <property type="nucleotide sequence ID" value="NZ_JAICBX010000001.1"/>
</dbReference>
<dbReference type="Pfam" id="PF08545">
    <property type="entry name" value="ACP_syn_III"/>
    <property type="match status" value="1"/>
</dbReference>
<dbReference type="PANTHER" id="PTHR34069:SF2">
    <property type="entry name" value="BETA-KETOACYL-[ACYL-CARRIER-PROTEIN] SYNTHASE III"/>
    <property type="match status" value="1"/>
</dbReference>
<dbReference type="InterPro" id="IPR013751">
    <property type="entry name" value="ACP_syn_III_N"/>
</dbReference>
<dbReference type="GO" id="GO:0004315">
    <property type="term" value="F:3-oxoacyl-[acyl-carrier-protein] synthase activity"/>
    <property type="evidence" value="ECO:0007669"/>
    <property type="project" value="InterPro"/>
</dbReference>
<keyword evidence="2" id="KW-0012">Acyltransferase</keyword>
<evidence type="ECO:0000259" key="3">
    <source>
        <dbReference type="Pfam" id="PF08541"/>
    </source>
</evidence>
<evidence type="ECO:0000256" key="2">
    <source>
        <dbReference type="ARBA" id="ARBA00023315"/>
    </source>
</evidence>
<dbReference type="PANTHER" id="PTHR34069">
    <property type="entry name" value="3-OXOACYL-[ACYL-CARRIER-PROTEIN] SYNTHASE 3"/>
    <property type="match status" value="1"/>
</dbReference>
<name>A0AAE2ZMP8_9HYPH</name>
<dbReference type="InterPro" id="IPR016039">
    <property type="entry name" value="Thiolase-like"/>
</dbReference>
<evidence type="ECO:0008006" key="7">
    <source>
        <dbReference type="Google" id="ProtNLM"/>
    </source>
</evidence>
<dbReference type="InterPro" id="IPR013747">
    <property type="entry name" value="ACP_syn_III_C"/>
</dbReference>
<keyword evidence="1" id="KW-0808">Transferase</keyword>
<evidence type="ECO:0000256" key="1">
    <source>
        <dbReference type="ARBA" id="ARBA00022679"/>
    </source>
</evidence>
<evidence type="ECO:0000313" key="6">
    <source>
        <dbReference type="Proteomes" id="UP001196509"/>
    </source>
</evidence>
<comment type="caution">
    <text evidence="5">The sequence shown here is derived from an EMBL/GenBank/DDBJ whole genome shotgun (WGS) entry which is preliminary data.</text>
</comment>
<dbReference type="GO" id="GO:0044550">
    <property type="term" value="P:secondary metabolite biosynthetic process"/>
    <property type="evidence" value="ECO:0007669"/>
    <property type="project" value="TreeGrafter"/>
</dbReference>
<sequence>MGGLTLIAVSLMGAASYMPETVVDNDFFRAASGVDRHPMFRGTQYRHHMSSGETASGMATTAIGRLQKKLDLDLHRDVDALISNVTLPDIPFVGAGAAIVGKLGMNPKVVYDLHNGGCVSFLFMLDLARTLIQAGKIRNAILCNMQTAAGRVFSQDDNRKLPQSCVPGDGCGAVYVCASEANPIDVIITRTHGEYALDMNVTAPDGRDWWQPGESAFNIDFDEAHIGSVIDRGNALVPTAMYDALAETGLEPQAIDRLITNQPNRIFLRNWREALFLPEEAHIHTLPEHGNLFGAALPICLERGWSEGRLKPGQRLMMAGFSHAGDYSAAAIISLNSVVH</sequence>
<evidence type="ECO:0000259" key="4">
    <source>
        <dbReference type="Pfam" id="PF08545"/>
    </source>
</evidence>
<organism evidence="5 6">
    <name type="scientific">Flavimaribacter sediminis</name>
    <dbReference type="NCBI Taxonomy" id="2865987"/>
    <lineage>
        <taxon>Bacteria</taxon>
        <taxon>Pseudomonadati</taxon>
        <taxon>Pseudomonadota</taxon>
        <taxon>Alphaproteobacteria</taxon>
        <taxon>Hyphomicrobiales</taxon>
        <taxon>Rhizobiaceae</taxon>
        <taxon>Flavimaribacter</taxon>
    </lineage>
</organism>
<dbReference type="Pfam" id="PF08541">
    <property type="entry name" value="ACP_syn_III_C"/>
    <property type="match status" value="1"/>
</dbReference>
<protein>
    <recommendedName>
        <fullName evidence="7">3-oxoacyl-ACP synthase</fullName>
    </recommendedName>
</protein>
<reference evidence="5" key="1">
    <citation type="submission" date="2021-08" db="EMBL/GenBank/DDBJ databases">
        <title>Hoeflea bacterium WL0058 sp. nov., isolated from the sediment.</title>
        <authorList>
            <person name="Wang L."/>
            <person name="Zhang D."/>
        </authorList>
    </citation>
    <scope>NUCLEOTIDE SEQUENCE</scope>
    <source>
        <strain evidence="5">WL0058</strain>
    </source>
</reference>
<dbReference type="AlphaFoldDB" id="A0AAE2ZMP8"/>
<dbReference type="GO" id="GO:0006633">
    <property type="term" value="P:fatty acid biosynthetic process"/>
    <property type="evidence" value="ECO:0007669"/>
    <property type="project" value="InterPro"/>
</dbReference>
<feature type="domain" description="Beta-ketoacyl-[acyl-carrier-protein] synthase III N-terminal" evidence="4">
    <location>
        <begin position="115"/>
        <end position="183"/>
    </location>
</feature>
<evidence type="ECO:0000313" key="5">
    <source>
        <dbReference type="EMBL" id="MBW8636167.1"/>
    </source>
</evidence>
<proteinExistence type="predicted"/>
<accession>A0AAE2ZMP8</accession>
<keyword evidence="6" id="KW-1185">Reference proteome</keyword>
<dbReference type="Proteomes" id="UP001196509">
    <property type="component" value="Unassembled WGS sequence"/>
</dbReference>
<dbReference type="EMBL" id="JAICBX010000001">
    <property type="protein sequence ID" value="MBW8636167.1"/>
    <property type="molecule type" value="Genomic_DNA"/>
</dbReference>
<dbReference type="Gene3D" id="3.40.47.10">
    <property type="match status" value="1"/>
</dbReference>
<gene>
    <name evidence="5" type="ORF">K1W69_03125</name>
</gene>